<dbReference type="Proteomes" id="UP001529510">
    <property type="component" value="Unassembled WGS sequence"/>
</dbReference>
<proteinExistence type="predicted"/>
<feature type="non-terminal residue" evidence="1">
    <location>
        <position position="1"/>
    </location>
</feature>
<dbReference type="EMBL" id="JAMKFB020000011">
    <property type="protein sequence ID" value="KAL0181633.1"/>
    <property type="molecule type" value="Genomic_DNA"/>
</dbReference>
<organism evidence="1 2">
    <name type="scientific">Cirrhinus mrigala</name>
    <name type="common">Mrigala</name>
    <dbReference type="NCBI Taxonomy" id="683832"/>
    <lineage>
        <taxon>Eukaryota</taxon>
        <taxon>Metazoa</taxon>
        <taxon>Chordata</taxon>
        <taxon>Craniata</taxon>
        <taxon>Vertebrata</taxon>
        <taxon>Euteleostomi</taxon>
        <taxon>Actinopterygii</taxon>
        <taxon>Neopterygii</taxon>
        <taxon>Teleostei</taxon>
        <taxon>Ostariophysi</taxon>
        <taxon>Cypriniformes</taxon>
        <taxon>Cyprinidae</taxon>
        <taxon>Labeoninae</taxon>
        <taxon>Labeonini</taxon>
        <taxon>Cirrhinus</taxon>
    </lineage>
</organism>
<evidence type="ECO:0000313" key="2">
    <source>
        <dbReference type="Proteomes" id="UP001529510"/>
    </source>
</evidence>
<gene>
    <name evidence="1" type="ORF">M9458_024039</name>
</gene>
<comment type="caution">
    <text evidence="1">The sequence shown here is derived from an EMBL/GenBank/DDBJ whole genome shotgun (WGS) entry which is preliminary data.</text>
</comment>
<keyword evidence="2" id="KW-1185">Reference proteome</keyword>
<accession>A0ABD0Q5T1</accession>
<dbReference type="AlphaFoldDB" id="A0ABD0Q5T1"/>
<protein>
    <submittedName>
        <fullName evidence="1">Uncharacterized protein</fullName>
    </submittedName>
</protein>
<reference evidence="1 2" key="1">
    <citation type="submission" date="2024-05" db="EMBL/GenBank/DDBJ databases">
        <title>Genome sequencing and assembly of Indian major carp, Cirrhinus mrigala (Hamilton, 1822).</title>
        <authorList>
            <person name="Mohindra V."/>
            <person name="Chowdhury L.M."/>
            <person name="Lal K."/>
            <person name="Jena J.K."/>
        </authorList>
    </citation>
    <scope>NUCLEOTIDE SEQUENCE [LARGE SCALE GENOMIC DNA]</scope>
    <source>
        <strain evidence="1">CM1030</strain>
        <tissue evidence="1">Blood</tissue>
    </source>
</reference>
<evidence type="ECO:0000313" key="1">
    <source>
        <dbReference type="EMBL" id="KAL0181633.1"/>
    </source>
</evidence>
<name>A0ABD0Q5T1_CIRMR</name>
<sequence>SCHPCLRAARRPEGTGTLKTLRPVAATAALVLTLMEKMRAAASRRRNSIAPNAP</sequence>
<feature type="non-terminal residue" evidence="1">
    <location>
        <position position="54"/>
    </location>
</feature>